<dbReference type="Gene3D" id="6.10.250.3150">
    <property type="match status" value="1"/>
</dbReference>
<feature type="signal peptide" evidence="7">
    <location>
        <begin position="1"/>
        <end position="39"/>
    </location>
</feature>
<proteinExistence type="inferred from homology"/>
<dbReference type="InterPro" id="IPR038765">
    <property type="entry name" value="Papain-like_cys_pep_sf"/>
</dbReference>
<feature type="coiled-coil region" evidence="5">
    <location>
        <begin position="152"/>
        <end position="210"/>
    </location>
</feature>
<keyword evidence="7" id="KW-0732">Signal</keyword>
<evidence type="ECO:0000256" key="3">
    <source>
        <dbReference type="ARBA" id="ARBA00022801"/>
    </source>
</evidence>
<dbReference type="Gene3D" id="3.90.1720.10">
    <property type="entry name" value="endopeptidase domain like (from Nostoc punctiforme)"/>
    <property type="match status" value="1"/>
</dbReference>
<evidence type="ECO:0000256" key="1">
    <source>
        <dbReference type="ARBA" id="ARBA00007074"/>
    </source>
</evidence>
<feature type="compositionally biased region" description="Basic residues" evidence="6">
    <location>
        <begin position="1"/>
        <end position="17"/>
    </location>
</feature>
<evidence type="ECO:0000256" key="4">
    <source>
        <dbReference type="ARBA" id="ARBA00022807"/>
    </source>
</evidence>
<dbReference type="InterPro" id="IPR051794">
    <property type="entry name" value="PG_Endopeptidase_C40"/>
</dbReference>
<dbReference type="Proteomes" id="UP001551482">
    <property type="component" value="Unassembled WGS sequence"/>
</dbReference>
<evidence type="ECO:0000313" key="10">
    <source>
        <dbReference type="Proteomes" id="UP001551482"/>
    </source>
</evidence>
<dbReference type="RefSeq" id="WP_358356622.1">
    <property type="nucleotide sequence ID" value="NZ_JBEZFP010000059.1"/>
</dbReference>
<keyword evidence="4" id="KW-0788">Thiol protease</keyword>
<evidence type="ECO:0000313" key="9">
    <source>
        <dbReference type="EMBL" id="MEU8136247.1"/>
    </source>
</evidence>
<comment type="similarity">
    <text evidence="1">Belongs to the peptidase C40 family.</text>
</comment>
<dbReference type="InterPro" id="IPR000064">
    <property type="entry name" value="NLP_P60_dom"/>
</dbReference>
<accession>A0ABV3DKG6</accession>
<dbReference type="EMBL" id="JBEZFP010000059">
    <property type="protein sequence ID" value="MEU8136247.1"/>
    <property type="molecule type" value="Genomic_DNA"/>
</dbReference>
<evidence type="ECO:0000256" key="5">
    <source>
        <dbReference type="SAM" id="Coils"/>
    </source>
</evidence>
<feature type="domain" description="NlpC/P60" evidence="8">
    <location>
        <begin position="245"/>
        <end position="360"/>
    </location>
</feature>
<organism evidence="9 10">
    <name type="scientific">Streptodolium elevatio</name>
    <dbReference type="NCBI Taxonomy" id="3157996"/>
    <lineage>
        <taxon>Bacteria</taxon>
        <taxon>Bacillati</taxon>
        <taxon>Actinomycetota</taxon>
        <taxon>Actinomycetes</taxon>
        <taxon>Kitasatosporales</taxon>
        <taxon>Streptomycetaceae</taxon>
        <taxon>Streptodolium</taxon>
    </lineage>
</organism>
<gene>
    <name evidence="9" type="ORF">AB0C36_22385</name>
</gene>
<dbReference type="Pfam" id="PF00877">
    <property type="entry name" value="NLPC_P60"/>
    <property type="match status" value="1"/>
</dbReference>
<dbReference type="PROSITE" id="PS51935">
    <property type="entry name" value="NLPC_P60"/>
    <property type="match status" value="1"/>
</dbReference>
<dbReference type="SUPFAM" id="SSF54001">
    <property type="entry name" value="Cysteine proteinases"/>
    <property type="match status" value="1"/>
</dbReference>
<evidence type="ECO:0000259" key="8">
    <source>
        <dbReference type="PROSITE" id="PS51935"/>
    </source>
</evidence>
<evidence type="ECO:0000256" key="6">
    <source>
        <dbReference type="SAM" id="MobiDB-lite"/>
    </source>
</evidence>
<name>A0ABV3DKG6_9ACTN</name>
<dbReference type="PANTHER" id="PTHR47359">
    <property type="entry name" value="PEPTIDOGLYCAN DL-ENDOPEPTIDASE CWLO"/>
    <property type="match status" value="1"/>
</dbReference>
<sequence length="360" mass="39147">MASHRRPAQHRRIKPRSAPRGAATLATAAVTMTGVVAFAGTSSADPAPTSAQVQEQVNQLHREVAKATDVFNGVQEQVEVLQKESNATQTRVAEEQAAMNQLREQIGVIAAEEYRNGGMPPELQLALSGDPAMYLQKAQMLDQIDSQQATRLEQIAAQARMLQQDRAEASQQLADLDALRKDLNGKKNEIQEKLNKAQALLNTLTEAERQAVLESNDHADEERTDDRAGRDKPEAEEPLPNVPASGRAAVAVDFAMDQRGKPYGWGKAGPSSFDCSGLMQAAWAKANVKLPRTTWDQVKVGSPVSKSQLQPGDLIFFYSDISHVGMYIGDGKMVHAPRPGSVIKVAPITEMPFHSARRVG</sequence>
<comment type="caution">
    <text evidence="9">The sequence shown here is derived from an EMBL/GenBank/DDBJ whole genome shotgun (WGS) entry which is preliminary data.</text>
</comment>
<keyword evidence="2" id="KW-0645">Protease</keyword>
<keyword evidence="3" id="KW-0378">Hydrolase</keyword>
<feature type="compositionally biased region" description="Basic and acidic residues" evidence="6">
    <location>
        <begin position="212"/>
        <end position="235"/>
    </location>
</feature>
<protein>
    <submittedName>
        <fullName evidence="9">NlpC/P60 family protein</fullName>
    </submittedName>
</protein>
<keyword evidence="10" id="KW-1185">Reference proteome</keyword>
<feature type="chain" id="PRO_5046161269" evidence="7">
    <location>
        <begin position="40"/>
        <end position="360"/>
    </location>
</feature>
<feature type="region of interest" description="Disordered" evidence="6">
    <location>
        <begin position="1"/>
        <end position="21"/>
    </location>
</feature>
<dbReference type="PANTHER" id="PTHR47359:SF3">
    <property type="entry name" value="NLP_P60 DOMAIN-CONTAINING PROTEIN-RELATED"/>
    <property type="match status" value="1"/>
</dbReference>
<keyword evidence="5" id="KW-0175">Coiled coil</keyword>
<feature type="region of interest" description="Disordered" evidence="6">
    <location>
        <begin position="212"/>
        <end position="246"/>
    </location>
</feature>
<evidence type="ECO:0000256" key="7">
    <source>
        <dbReference type="SAM" id="SignalP"/>
    </source>
</evidence>
<reference evidence="9 10" key="1">
    <citation type="submission" date="2024-06" db="EMBL/GenBank/DDBJ databases">
        <title>The Natural Products Discovery Center: Release of the First 8490 Sequenced Strains for Exploring Actinobacteria Biosynthetic Diversity.</title>
        <authorList>
            <person name="Kalkreuter E."/>
            <person name="Kautsar S.A."/>
            <person name="Yang D."/>
            <person name="Bader C.D."/>
            <person name="Teijaro C.N."/>
            <person name="Fluegel L."/>
            <person name="Davis C.M."/>
            <person name="Simpson J.R."/>
            <person name="Lauterbach L."/>
            <person name="Steele A.D."/>
            <person name="Gui C."/>
            <person name="Meng S."/>
            <person name="Li G."/>
            <person name="Viehrig K."/>
            <person name="Ye F."/>
            <person name="Su P."/>
            <person name="Kiefer A.F."/>
            <person name="Nichols A."/>
            <person name="Cepeda A.J."/>
            <person name="Yan W."/>
            <person name="Fan B."/>
            <person name="Jiang Y."/>
            <person name="Adhikari A."/>
            <person name="Zheng C.-J."/>
            <person name="Schuster L."/>
            <person name="Cowan T.M."/>
            <person name="Smanski M.J."/>
            <person name="Chevrette M.G."/>
            <person name="De Carvalho L.P.S."/>
            <person name="Shen B."/>
        </authorList>
    </citation>
    <scope>NUCLEOTIDE SEQUENCE [LARGE SCALE GENOMIC DNA]</scope>
    <source>
        <strain evidence="9 10">NPDC048946</strain>
    </source>
</reference>
<evidence type="ECO:0000256" key="2">
    <source>
        <dbReference type="ARBA" id="ARBA00022670"/>
    </source>
</evidence>
<feature type="coiled-coil region" evidence="5">
    <location>
        <begin position="50"/>
        <end position="105"/>
    </location>
</feature>